<dbReference type="EMBL" id="JAULSN010000002">
    <property type="protein sequence ID" value="KAK3379192.1"/>
    <property type="molecule type" value="Genomic_DNA"/>
</dbReference>
<comment type="caution">
    <text evidence="2">The sequence shown here is derived from an EMBL/GenBank/DDBJ whole genome shotgun (WGS) entry which is preliminary data.</text>
</comment>
<feature type="compositionally biased region" description="Low complexity" evidence="1">
    <location>
        <begin position="74"/>
        <end position="83"/>
    </location>
</feature>
<evidence type="ECO:0000313" key="3">
    <source>
        <dbReference type="Proteomes" id="UP001287356"/>
    </source>
</evidence>
<reference evidence="2" key="1">
    <citation type="journal article" date="2023" name="Mol. Phylogenet. Evol.">
        <title>Genome-scale phylogeny and comparative genomics of the fungal order Sordariales.</title>
        <authorList>
            <person name="Hensen N."/>
            <person name="Bonometti L."/>
            <person name="Westerberg I."/>
            <person name="Brannstrom I.O."/>
            <person name="Guillou S."/>
            <person name="Cros-Aarteil S."/>
            <person name="Calhoun S."/>
            <person name="Haridas S."/>
            <person name="Kuo A."/>
            <person name="Mondo S."/>
            <person name="Pangilinan J."/>
            <person name="Riley R."/>
            <person name="LaButti K."/>
            <person name="Andreopoulos B."/>
            <person name="Lipzen A."/>
            <person name="Chen C."/>
            <person name="Yan M."/>
            <person name="Daum C."/>
            <person name="Ng V."/>
            <person name="Clum A."/>
            <person name="Steindorff A."/>
            <person name="Ohm R.A."/>
            <person name="Martin F."/>
            <person name="Silar P."/>
            <person name="Natvig D.O."/>
            <person name="Lalanne C."/>
            <person name="Gautier V."/>
            <person name="Ament-Velasquez S.L."/>
            <person name="Kruys A."/>
            <person name="Hutchinson M.I."/>
            <person name="Powell A.J."/>
            <person name="Barry K."/>
            <person name="Miller A.N."/>
            <person name="Grigoriev I.V."/>
            <person name="Debuchy R."/>
            <person name="Gladieux P."/>
            <person name="Hiltunen Thoren M."/>
            <person name="Johannesson H."/>
        </authorList>
    </citation>
    <scope>NUCLEOTIDE SEQUENCE</scope>
    <source>
        <strain evidence="2">CBS 958.72</strain>
    </source>
</reference>
<organism evidence="2 3">
    <name type="scientific">Lasiosphaeria ovina</name>
    <dbReference type="NCBI Taxonomy" id="92902"/>
    <lineage>
        <taxon>Eukaryota</taxon>
        <taxon>Fungi</taxon>
        <taxon>Dikarya</taxon>
        <taxon>Ascomycota</taxon>
        <taxon>Pezizomycotina</taxon>
        <taxon>Sordariomycetes</taxon>
        <taxon>Sordariomycetidae</taxon>
        <taxon>Sordariales</taxon>
        <taxon>Lasiosphaeriaceae</taxon>
        <taxon>Lasiosphaeria</taxon>
    </lineage>
</organism>
<gene>
    <name evidence="2" type="ORF">B0T24DRAFT_675005</name>
</gene>
<evidence type="ECO:0000256" key="1">
    <source>
        <dbReference type="SAM" id="MobiDB-lite"/>
    </source>
</evidence>
<proteinExistence type="predicted"/>
<dbReference type="AlphaFoldDB" id="A0AAE0KN04"/>
<sequence>MFRTQALASLKGIFPPIHQPLPLTSRDSQRLLDALTTSFRKQLDKEYGFAPDAAAVAGDGPALTYLPSAPAAAAAAAPSTTSPRDGGSQSHHRPPTDRHLRAILNNPLFSHSHIPDKAAALPQVDTGRDPKLVFRQAVAKGLMTKPRALGFLLTVMEQVRHSAAPSLRAGLKNSGAGLLVVQWLRASGQERELSFFESGHFIWVLLQFMVAEDLEPLAWTWLERLAKGDVPAESKKQAALNAETMLRRLVSVKCLYCELDDAIATILRGEALLKASNVPAFALYLNWRNLAWQATAVSWKYPPPTAESFDSLVDMQQRVATSRRRAHASTELLSQKAHLELHHPDSPDPTRAVEVLTSEKTWLFDVPSAASRNYHINLLQSMGLDAVRHLTKAGETKVAQDILERIYTHLVPNFSDRIMPAR</sequence>
<protein>
    <submittedName>
        <fullName evidence="2">Uncharacterized protein</fullName>
    </submittedName>
</protein>
<keyword evidence="3" id="KW-1185">Reference proteome</keyword>
<accession>A0AAE0KN04</accession>
<dbReference type="Proteomes" id="UP001287356">
    <property type="component" value="Unassembled WGS sequence"/>
</dbReference>
<evidence type="ECO:0000313" key="2">
    <source>
        <dbReference type="EMBL" id="KAK3379192.1"/>
    </source>
</evidence>
<feature type="region of interest" description="Disordered" evidence="1">
    <location>
        <begin position="74"/>
        <end position="97"/>
    </location>
</feature>
<reference evidence="2" key="2">
    <citation type="submission" date="2023-06" db="EMBL/GenBank/DDBJ databases">
        <authorList>
            <consortium name="Lawrence Berkeley National Laboratory"/>
            <person name="Haridas S."/>
            <person name="Hensen N."/>
            <person name="Bonometti L."/>
            <person name="Westerberg I."/>
            <person name="Brannstrom I.O."/>
            <person name="Guillou S."/>
            <person name="Cros-Aarteil S."/>
            <person name="Calhoun S."/>
            <person name="Kuo A."/>
            <person name="Mondo S."/>
            <person name="Pangilinan J."/>
            <person name="Riley R."/>
            <person name="Labutti K."/>
            <person name="Andreopoulos B."/>
            <person name="Lipzen A."/>
            <person name="Chen C."/>
            <person name="Yanf M."/>
            <person name="Daum C."/>
            <person name="Ng V."/>
            <person name="Clum A."/>
            <person name="Steindorff A."/>
            <person name="Ohm R."/>
            <person name="Martin F."/>
            <person name="Silar P."/>
            <person name="Natvig D."/>
            <person name="Lalanne C."/>
            <person name="Gautier V."/>
            <person name="Ament-Velasquez S.L."/>
            <person name="Kruys A."/>
            <person name="Hutchinson M.I."/>
            <person name="Powell A.J."/>
            <person name="Barry K."/>
            <person name="Miller A.N."/>
            <person name="Grigoriev I.V."/>
            <person name="Debuchy R."/>
            <person name="Gladieux P."/>
            <person name="Thoren M.H."/>
            <person name="Johannesson H."/>
        </authorList>
    </citation>
    <scope>NUCLEOTIDE SEQUENCE</scope>
    <source>
        <strain evidence="2">CBS 958.72</strain>
    </source>
</reference>
<name>A0AAE0KN04_9PEZI</name>